<evidence type="ECO:0000313" key="3">
    <source>
        <dbReference type="EMBL" id="TGD95938.1"/>
    </source>
</evidence>
<name>A0A4Z0NKB9_9HYPH</name>
<feature type="compositionally biased region" description="Basic residues" evidence="1">
    <location>
        <begin position="7"/>
        <end position="22"/>
    </location>
</feature>
<dbReference type="OrthoDB" id="7998171at2"/>
<feature type="domain" description="PilZ" evidence="2">
    <location>
        <begin position="100"/>
        <end position="190"/>
    </location>
</feature>
<gene>
    <name evidence="3" type="ORF">EU555_25485</name>
</gene>
<evidence type="ECO:0000256" key="1">
    <source>
        <dbReference type="SAM" id="MobiDB-lite"/>
    </source>
</evidence>
<feature type="region of interest" description="Disordered" evidence="1">
    <location>
        <begin position="70"/>
        <end position="105"/>
    </location>
</feature>
<proteinExistence type="predicted"/>
<dbReference type="GO" id="GO:0035438">
    <property type="term" value="F:cyclic-di-GMP binding"/>
    <property type="evidence" value="ECO:0007669"/>
    <property type="project" value="InterPro"/>
</dbReference>
<protein>
    <recommendedName>
        <fullName evidence="2">PilZ domain-containing protein</fullName>
    </recommendedName>
</protein>
<organism evidence="3 4">
    <name type="scientific">Methylobacterium nonmethylotrophicum</name>
    <dbReference type="NCBI Taxonomy" id="1141884"/>
    <lineage>
        <taxon>Bacteria</taxon>
        <taxon>Pseudomonadati</taxon>
        <taxon>Pseudomonadota</taxon>
        <taxon>Alphaproteobacteria</taxon>
        <taxon>Hyphomicrobiales</taxon>
        <taxon>Methylobacteriaceae</taxon>
        <taxon>Methylobacterium</taxon>
    </lineage>
</organism>
<dbReference type="AlphaFoldDB" id="A0A4Z0NKB9"/>
<comment type="caution">
    <text evidence="3">The sequence shown here is derived from an EMBL/GenBank/DDBJ whole genome shotgun (WGS) entry which is preliminary data.</text>
</comment>
<reference evidence="3 4" key="1">
    <citation type="submission" date="2019-04" db="EMBL/GenBank/DDBJ databases">
        <authorList>
            <person name="Feng G."/>
            <person name="Zhu H."/>
        </authorList>
    </citation>
    <scope>NUCLEOTIDE SEQUENCE [LARGE SCALE GENOMIC DNA]</scope>
    <source>
        <strain evidence="3 4">6HR-1</strain>
    </source>
</reference>
<evidence type="ECO:0000313" key="4">
    <source>
        <dbReference type="Proteomes" id="UP000297535"/>
    </source>
</evidence>
<dbReference type="SUPFAM" id="SSF141371">
    <property type="entry name" value="PilZ domain-like"/>
    <property type="match status" value="1"/>
</dbReference>
<dbReference type="Proteomes" id="UP000297535">
    <property type="component" value="Unassembled WGS sequence"/>
</dbReference>
<feature type="region of interest" description="Disordered" evidence="1">
    <location>
        <begin position="1"/>
        <end position="40"/>
    </location>
</feature>
<dbReference type="EMBL" id="SRLB01000023">
    <property type="protein sequence ID" value="TGD95938.1"/>
    <property type="molecule type" value="Genomic_DNA"/>
</dbReference>
<evidence type="ECO:0000259" key="2">
    <source>
        <dbReference type="Pfam" id="PF07238"/>
    </source>
</evidence>
<sequence>MTGIRRGQARSSRRGAAGRHPPRPQEGRRPARIETRRHVGSGLGRRTKICHMIVNHQFIKRDLTYPCDQTGMNASPPMPQVGSASPTSAPVAPGSQDGSERRRDRRFPVTLSARLHHGGRSHRTEILNLSLGGLLLAPVAEAQLVPGTRIQVAAASIGEVRARVVGVSALGIHARVEETPERFQHALVRLARLARIWTASDT</sequence>
<keyword evidence="4" id="KW-1185">Reference proteome</keyword>
<dbReference type="InterPro" id="IPR009875">
    <property type="entry name" value="PilZ_domain"/>
</dbReference>
<accession>A0A4Z0NKB9</accession>
<feature type="compositionally biased region" description="Basic and acidic residues" evidence="1">
    <location>
        <begin position="23"/>
        <end position="37"/>
    </location>
</feature>
<dbReference type="Pfam" id="PF07238">
    <property type="entry name" value="PilZ"/>
    <property type="match status" value="1"/>
</dbReference>
<dbReference type="Gene3D" id="2.40.10.220">
    <property type="entry name" value="predicted glycosyltransferase like domains"/>
    <property type="match status" value="1"/>
</dbReference>